<dbReference type="SUPFAM" id="SSF49899">
    <property type="entry name" value="Concanavalin A-like lectins/glucanases"/>
    <property type="match status" value="2"/>
</dbReference>
<dbReference type="GO" id="GO:0005509">
    <property type="term" value="F:calcium ion binding"/>
    <property type="evidence" value="ECO:0007669"/>
    <property type="project" value="InterPro"/>
</dbReference>
<evidence type="ECO:0000256" key="2">
    <source>
        <dbReference type="ARBA" id="ARBA00023157"/>
    </source>
</evidence>
<dbReference type="RefSeq" id="WP_007413003.1">
    <property type="nucleotide sequence ID" value="NZ_ABOX02000002.1"/>
</dbReference>
<dbReference type="InterPro" id="IPR011042">
    <property type="entry name" value="6-blade_b-propeller_TolB-like"/>
</dbReference>
<organism evidence="4 5">
    <name type="scientific">Pedosphaera parvula (strain Ellin514)</name>
    <dbReference type="NCBI Taxonomy" id="320771"/>
    <lineage>
        <taxon>Bacteria</taxon>
        <taxon>Pseudomonadati</taxon>
        <taxon>Verrucomicrobiota</taxon>
        <taxon>Pedosphaerae</taxon>
        <taxon>Pedosphaerales</taxon>
        <taxon>Pedosphaeraceae</taxon>
        <taxon>Pedosphaera</taxon>
    </lineage>
</organism>
<feature type="domain" description="LamG-like jellyroll fold" evidence="3">
    <location>
        <begin position="976"/>
        <end position="1120"/>
    </location>
</feature>
<dbReference type="GO" id="GO:0009055">
    <property type="term" value="F:electron transfer activity"/>
    <property type="evidence" value="ECO:0007669"/>
    <property type="project" value="InterPro"/>
</dbReference>
<keyword evidence="2" id="KW-1015">Disulfide bond</keyword>
<dbReference type="Gene3D" id="2.60.40.10">
    <property type="entry name" value="Immunoglobulins"/>
    <property type="match status" value="1"/>
</dbReference>
<dbReference type="Proteomes" id="UP000003688">
    <property type="component" value="Unassembled WGS sequence"/>
</dbReference>
<dbReference type="InterPro" id="IPR006558">
    <property type="entry name" value="LamG-like"/>
</dbReference>
<dbReference type="InterPro" id="IPR011041">
    <property type="entry name" value="Quinoprot_gluc/sorb_DH_b-prop"/>
</dbReference>
<dbReference type="InterPro" id="IPR036909">
    <property type="entry name" value="Cyt_c-like_dom_sf"/>
</dbReference>
<evidence type="ECO:0000313" key="5">
    <source>
        <dbReference type="Proteomes" id="UP000003688"/>
    </source>
</evidence>
<name>B9XB05_PEDPL</name>
<comment type="caution">
    <text evidence="4">The sequence shown here is derived from an EMBL/GenBank/DDBJ whole genome shotgun (WGS) entry which is preliminary data.</text>
</comment>
<dbReference type="SUPFAM" id="SSF49313">
    <property type="entry name" value="Cadherin-like"/>
    <property type="match status" value="1"/>
</dbReference>
<protein>
    <submittedName>
        <fullName evidence="4">Laminin G sub domain 2</fullName>
    </submittedName>
</protein>
<dbReference type="OrthoDB" id="338827at2"/>
<dbReference type="Gene3D" id="2.120.10.30">
    <property type="entry name" value="TolB, C-terminal domain"/>
    <property type="match status" value="1"/>
</dbReference>
<evidence type="ECO:0000313" key="4">
    <source>
        <dbReference type="EMBL" id="EEF63190.1"/>
    </source>
</evidence>
<proteinExistence type="predicted"/>
<dbReference type="InterPro" id="IPR012938">
    <property type="entry name" value="Glc/Sorbosone_DH"/>
</dbReference>
<dbReference type="GO" id="GO:0016020">
    <property type="term" value="C:membrane"/>
    <property type="evidence" value="ECO:0007669"/>
    <property type="project" value="InterPro"/>
</dbReference>
<dbReference type="SUPFAM" id="SSF50952">
    <property type="entry name" value="Soluble quinoprotein glucose dehydrogenase"/>
    <property type="match status" value="1"/>
</dbReference>
<dbReference type="GO" id="GO:0020037">
    <property type="term" value="F:heme binding"/>
    <property type="evidence" value="ECO:0007669"/>
    <property type="project" value="InterPro"/>
</dbReference>
<accession>B9XB05</accession>
<evidence type="ECO:0000256" key="1">
    <source>
        <dbReference type="ARBA" id="ARBA00022729"/>
    </source>
</evidence>
<dbReference type="PANTHER" id="PTHR19328">
    <property type="entry name" value="HEDGEHOG-INTERACTING PROTEIN"/>
    <property type="match status" value="1"/>
</dbReference>
<feature type="domain" description="LamG-like jellyroll fold" evidence="3">
    <location>
        <begin position="1285"/>
        <end position="1423"/>
    </location>
</feature>
<dbReference type="Pfam" id="PF13385">
    <property type="entry name" value="Laminin_G_3"/>
    <property type="match status" value="2"/>
</dbReference>
<dbReference type="InterPro" id="IPR036280">
    <property type="entry name" value="Multihaem_cyt_sf"/>
</dbReference>
<dbReference type="STRING" id="320771.Cflav_PD5825"/>
<reference evidence="4 5" key="1">
    <citation type="journal article" date="2011" name="J. Bacteriol.">
        <title>Genome sequence of 'Pedosphaera parvula' Ellin514, an aerobic Verrucomicrobial isolate from pasture soil.</title>
        <authorList>
            <person name="Kant R."/>
            <person name="van Passel M.W."/>
            <person name="Sangwan P."/>
            <person name="Palva A."/>
            <person name="Lucas S."/>
            <person name="Copeland A."/>
            <person name="Lapidus A."/>
            <person name="Glavina Del Rio T."/>
            <person name="Dalin E."/>
            <person name="Tice H."/>
            <person name="Bruce D."/>
            <person name="Goodwin L."/>
            <person name="Pitluck S."/>
            <person name="Chertkov O."/>
            <person name="Larimer F.W."/>
            <person name="Land M.L."/>
            <person name="Hauser L."/>
            <person name="Brettin T.S."/>
            <person name="Detter J.C."/>
            <person name="Han S."/>
            <person name="de Vos W.M."/>
            <person name="Janssen P.H."/>
            <person name="Smidt H."/>
        </authorList>
    </citation>
    <scope>NUCLEOTIDE SEQUENCE [LARGE SCALE GENOMIC DNA]</scope>
    <source>
        <strain evidence="4 5">Ellin514</strain>
    </source>
</reference>
<dbReference type="CDD" id="cd11304">
    <property type="entry name" value="Cadherin_repeat"/>
    <property type="match status" value="1"/>
</dbReference>
<dbReference type="InterPro" id="IPR015919">
    <property type="entry name" value="Cadherin-like_sf"/>
</dbReference>
<dbReference type="InterPro" id="IPR013320">
    <property type="entry name" value="ConA-like_dom_sf"/>
</dbReference>
<dbReference type="PANTHER" id="PTHR19328:SF75">
    <property type="entry name" value="ALDOSE SUGAR DEHYDROGENASE YLII"/>
    <property type="match status" value="1"/>
</dbReference>
<dbReference type="EMBL" id="ABOX02000002">
    <property type="protein sequence ID" value="EEF63190.1"/>
    <property type="molecule type" value="Genomic_DNA"/>
</dbReference>
<dbReference type="Pfam" id="PF07995">
    <property type="entry name" value="GSDH"/>
    <property type="match status" value="2"/>
</dbReference>
<dbReference type="SUPFAM" id="SSF46626">
    <property type="entry name" value="Cytochrome c"/>
    <property type="match status" value="1"/>
</dbReference>
<keyword evidence="5" id="KW-1185">Reference proteome</keyword>
<evidence type="ECO:0000259" key="3">
    <source>
        <dbReference type="SMART" id="SM00560"/>
    </source>
</evidence>
<dbReference type="SMART" id="SM00560">
    <property type="entry name" value="LamGL"/>
    <property type="match status" value="2"/>
</dbReference>
<gene>
    <name evidence="4" type="ORF">Cflav_PD5825</name>
</gene>
<keyword evidence="1" id="KW-0732">Signal</keyword>
<dbReference type="Gene3D" id="2.60.120.200">
    <property type="match status" value="2"/>
</dbReference>
<dbReference type="SUPFAM" id="SSF48695">
    <property type="entry name" value="Multiheme cytochromes"/>
    <property type="match status" value="1"/>
</dbReference>
<sequence length="1597" mass="171348" precursor="true">MSVLGKEMPGRNSLSSANSQDQQSAPIQVVFAGLLLILLCLLVRTPLHAQSYGLDIATAVGPYLNNIFPHSAPNTTAKWDVEVAYTNMVFDQPMYMTPYPRTNWQVLVEKPGIIYIFPNRRDVVTNDLRLFLDIRSRLYTVSDSGMTGIAFHPEFGQSGSTNRGFVYVTYKWRPNPDLGANSDYAYMRLSRFTVPDGQMAADPNSEMILLQQLDLQMWHDAGCLMFGQDGFLYFSIGDEGGANDQYNVTQIINQRLMSGIFRIDVNKNSSLSHAIRRQPFHHPSTPSGWPESYSTNYFVPNNNPFVNSDGSVLEEYYALGLRNPYRFSQDPATGLIWIGETGQDTREELDFLTPGANYQWPYLEGIFPGPKTKPATIIGTEKLPVWDYGHTNGNGCLIGGYVYHGTEHAPGLTGRYICVDNVSGRIWAISSDGNTLGSVEQIATMPSGSVYGGTSSCGFDANGEIYFLKFGGVGAGRIFQLKTVTSFTPEPPALLSQIGAFTDLSSLNPAPGLHPYTVNTPLWSDGAVKKRWMAVPNDGTHDTAQEKIVFSSTNEWQFPKGTVFVKHFELPVDDLNPGNTRRVETRFVVMDDSGGVYGVTYKWRADGSDADLLLTGTNTDYQISGLGGTTRTQTWQFPSRQDCLTCHNANAGYVLGVKTHQLNCSLFYPETGRTDNQLRALGHIGMFGSNYSEVQITNYLQSFSISNTTASLESRVRSYIDANCSQCHRPGGVQAYFDARYATPLAQQGLIYGPTYTFINDPSDQVLVPGDIAHSMMHNRASRVGQFQMPPLAKNVVDTNAIQVLADWINSLPPGPGVALVLGEEPGDSVVTGPFNVDVEFTRSISGLTSNMFQVVNGQIISFSGSGTNYTLRINPQNEGSITLQLPGGQVLDGTGHTNYPSNLLVVDYHNLDSFLLTWLRFDESSGTVASDASGNANNGVLFNMNSGAWGPGLYNGALTFNGVNNYVEISNALRQDFTIACWIKTAQTFPVAENSYDGTGIIWADVGGPANDFIFGATRSAAGVNRLSFFTGGGVETSISGTTEISSGQWTHIAATRDGTTGEMKIYVDGQLDATGMGSSGSALNANPVIHIGGNTLDGRYFAGVIDDVRLYSRVLSSSEIQGVIAINVPPTMSLIASLAVNRNSTTGPINFIVGDAETPADQLSVSAASSNTVLVPNQNIVLGGSSANRTITVTPVVGQIGMATITVTVSDGLATAQQTFAVTVNGTFAAYYPFDGNAQDISGNGNNGTINGNATFVTGKVGAQALNMDGVSGYVQIPNSIKTNFTIAFWAKTTTTGGTGQWFNGKGFVDGEVAGATNDFGTSLIGSKFGFGVGNPNTTISSISSVNDGVWHHLAATRDESSGQMNLYVDGVLQATTTGPTGPRLASAGLRIGAIQTGGSGSFLAGIVDDVRLYNYVLSSNEIIALINTTPTLAAISNRTILAGNILRITNSATDPDLPPQSLNYSLVAAPVGVSLNATSGVLVWRPAISQGGTSNLLSLRVTDNGTPNLSATQSLWVTVTRPSQPGLNLQTPGPGPFKLFISGDVGPDYTVLGSTNLINWTTVWSTNSPLTPFLFTEPNETNYDQRFYRVILGP</sequence>
<dbReference type="InterPro" id="IPR013783">
    <property type="entry name" value="Ig-like_fold"/>
</dbReference>